<dbReference type="Pfam" id="PF00290">
    <property type="entry name" value="Trp_syntA"/>
    <property type="match status" value="1"/>
</dbReference>
<dbReference type="EC" id="4.2.1.20" evidence="8"/>
<comment type="pathway">
    <text evidence="1 8">Amino-acid biosynthesis; L-tryptophan biosynthesis; L-tryptophan from chorismate: step 5/5.</text>
</comment>
<evidence type="ECO:0000313" key="11">
    <source>
        <dbReference type="Proteomes" id="UP000190423"/>
    </source>
</evidence>
<comment type="catalytic activity">
    <reaction evidence="7 8">
        <text>(1S,2R)-1-C-(indol-3-yl)glycerol 3-phosphate + L-serine = D-glyceraldehyde 3-phosphate + L-tryptophan + H2O</text>
        <dbReference type="Rhea" id="RHEA:10532"/>
        <dbReference type="ChEBI" id="CHEBI:15377"/>
        <dbReference type="ChEBI" id="CHEBI:33384"/>
        <dbReference type="ChEBI" id="CHEBI:57912"/>
        <dbReference type="ChEBI" id="CHEBI:58866"/>
        <dbReference type="ChEBI" id="CHEBI:59776"/>
        <dbReference type="EC" id="4.2.1.20"/>
    </reaction>
</comment>
<comment type="function">
    <text evidence="8">The alpha subunit is responsible for the aldol cleavage of indoleglycerol phosphate to indole and glyceraldehyde 3-phosphate.</text>
</comment>
<keyword evidence="5 8" id="KW-0057">Aromatic amino acid biosynthesis</keyword>
<comment type="similarity">
    <text evidence="8 9">Belongs to the TrpA family.</text>
</comment>
<dbReference type="Gene3D" id="3.20.20.70">
    <property type="entry name" value="Aldolase class I"/>
    <property type="match status" value="1"/>
</dbReference>
<evidence type="ECO:0000256" key="2">
    <source>
        <dbReference type="ARBA" id="ARBA00011270"/>
    </source>
</evidence>
<keyword evidence="4 8" id="KW-0822">Tryptophan biosynthesis</keyword>
<keyword evidence="6 8" id="KW-0456">Lyase</keyword>
<dbReference type="AlphaFoldDB" id="A0A1T4JHT0"/>
<accession>A0A1T4JHT0</accession>
<evidence type="ECO:0000256" key="5">
    <source>
        <dbReference type="ARBA" id="ARBA00023141"/>
    </source>
</evidence>
<dbReference type="UniPathway" id="UPA00035">
    <property type="reaction ID" value="UER00044"/>
</dbReference>
<dbReference type="STRING" id="261392.SAMN02745149_00229"/>
<evidence type="ECO:0000256" key="6">
    <source>
        <dbReference type="ARBA" id="ARBA00023239"/>
    </source>
</evidence>
<keyword evidence="11" id="KW-1185">Reference proteome</keyword>
<dbReference type="SUPFAM" id="SSF51366">
    <property type="entry name" value="Ribulose-phoshate binding barrel"/>
    <property type="match status" value="1"/>
</dbReference>
<dbReference type="Proteomes" id="UP000190423">
    <property type="component" value="Unassembled WGS sequence"/>
</dbReference>
<dbReference type="CDD" id="cd04724">
    <property type="entry name" value="Tryptophan_synthase_alpha"/>
    <property type="match status" value="1"/>
</dbReference>
<dbReference type="InterPro" id="IPR002028">
    <property type="entry name" value="Trp_synthase_suA"/>
</dbReference>
<proteinExistence type="inferred from homology"/>
<evidence type="ECO:0000256" key="7">
    <source>
        <dbReference type="ARBA" id="ARBA00049047"/>
    </source>
</evidence>
<dbReference type="EMBL" id="FUWG01000002">
    <property type="protein sequence ID" value="SJZ29725.1"/>
    <property type="molecule type" value="Genomic_DNA"/>
</dbReference>
<dbReference type="GeneID" id="78315552"/>
<evidence type="ECO:0000256" key="8">
    <source>
        <dbReference type="HAMAP-Rule" id="MF_00131"/>
    </source>
</evidence>
<feature type="active site" description="Proton acceptor" evidence="8">
    <location>
        <position position="36"/>
    </location>
</feature>
<evidence type="ECO:0000256" key="9">
    <source>
        <dbReference type="RuleBase" id="RU003662"/>
    </source>
</evidence>
<dbReference type="PANTHER" id="PTHR43406:SF1">
    <property type="entry name" value="TRYPTOPHAN SYNTHASE ALPHA CHAIN, CHLOROPLASTIC"/>
    <property type="match status" value="1"/>
</dbReference>
<organism evidence="10 11">
    <name type="scientific">Treponema porcinum</name>
    <dbReference type="NCBI Taxonomy" id="261392"/>
    <lineage>
        <taxon>Bacteria</taxon>
        <taxon>Pseudomonadati</taxon>
        <taxon>Spirochaetota</taxon>
        <taxon>Spirochaetia</taxon>
        <taxon>Spirochaetales</taxon>
        <taxon>Treponemataceae</taxon>
        <taxon>Treponema</taxon>
    </lineage>
</organism>
<evidence type="ECO:0000256" key="4">
    <source>
        <dbReference type="ARBA" id="ARBA00022822"/>
    </source>
</evidence>
<dbReference type="InterPro" id="IPR013785">
    <property type="entry name" value="Aldolase_TIM"/>
</dbReference>
<evidence type="ECO:0000313" key="10">
    <source>
        <dbReference type="EMBL" id="SJZ29725.1"/>
    </source>
</evidence>
<protein>
    <recommendedName>
        <fullName evidence="8">Tryptophan synthase alpha chain</fullName>
        <ecNumber evidence="8">4.2.1.20</ecNumber>
    </recommendedName>
</protein>
<sequence>MPKIKLMSHLVAGYPTDDLALTAARALVAGGADILEIQLPFSDPSADGPAIQSACTEVLARGYRTADGLEFIKTLHAEFPSVPIYIMSYGSLIYTPGVDAFCKKAADVGVKGMIIPDLPFDNDEGLTKACRENGMENIPVAAPSMAPERLEKLAAAGFKYIYAALRAGITGTNTTIDENTLSFLKNVSAGGSKVYGGFGISNGEQSAALASSVEAVVAGSVFVRLIAQYKDDAHLLSQKITEKAREITCS</sequence>
<name>A0A1T4JHT0_TREPO</name>
<reference evidence="10 11" key="1">
    <citation type="submission" date="2017-02" db="EMBL/GenBank/DDBJ databases">
        <authorList>
            <person name="Peterson S.W."/>
        </authorList>
    </citation>
    <scope>NUCLEOTIDE SEQUENCE [LARGE SCALE GENOMIC DNA]</scope>
    <source>
        <strain evidence="10 11">ATCC BAA-908</strain>
    </source>
</reference>
<keyword evidence="3 8" id="KW-0028">Amino-acid biosynthesis</keyword>
<dbReference type="InterPro" id="IPR011060">
    <property type="entry name" value="RibuloseP-bd_barrel"/>
</dbReference>
<comment type="subunit">
    <text evidence="2 8">Tetramer of two alpha and two beta chains.</text>
</comment>
<dbReference type="NCBIfam" id="TIGR00262">
    <property type="entry name" value="trpA"/>
    <property type="match status" value="1"/>
</dbReference>
<dbReference type="GO" id="GO:0005829">
    <property type="term" value="C:cytosol"/>
    <property type="evidence" value="ECO:0007669"/>
    <property type="project" value="TreeGrafter"/>
</dbReference>
<dbReference type="HAMAP" id="MF_00131">
    <property type="entry name" value="Trp_synth_alpha"/>
    <property type="match status" value="1"/>
</dbReference>
<gene>
    <name evidence="8" type="primary">trpA</name>
    <name evidence="10" type="ORF">SAMN02745149_00229</name>
</gene>
<dbReference type="RefSeq" id="WP_200805262.1">
    <property type="nucleotide sequence ID" value="NZ_FUWG01000002.1"/>
</dbReference>
<feature type="active site" description="Proton acceptor" evidence="8">
    <location>
        <position position="47"/>
    </location>
</feature>
<dbReference type="GO" id="GO:0004834">
    <property type="term" value="F:tryptophan synthase activity"/>
    <property type="evidence" value="ECO:0007669"/>
    <property type="project" value="UniProtKB-UniRule"/>
</dbReference>
<evidence type="ECO:0000256" key="1">
    <source>
        <dbReference type="ARBA" id="ARBA00004733"/>
    </source>
</evidence>
<evidence type="ECO:0000256" key="3">
    <source>
        <dbReference type="ARBA" id="ARBA00022605"/>
    </source>
</evidence>
<dbReference type="PANTHER" id="PTHR43406">
    <property type="entry name" value="TRYPTOPHAN SYNTHASE, ALPHA CHAIN"/>
    <property type="match status" value="1"/>
</dbReference>